<evidence type="ECO:0000313" key="4">
    <source>
        <dbReference type="Proteomes" id="UP000713904"/>
    </source>
</evidence>
<sequence>MRAVVQRVSSSNVKVDGEVTGKINSGLLVLLGIAEDDEIKDIDYMVDKIINLRIFEDENDKMNLSLKDVNGELLVVSQFTLFGDCRKGRRPGFTDAAKPDKADDFYIKFVEKVRALGVKTETGKFRTHMMVELINDGPVTLLVDSNKTF</sequence>
<dbReference type="EMBL" id="JABGBW010000002">
    <property type="protein sequence ID" value="MBC2575945.1"/>
    <property type="molecule type" value="Genomic_DNA"/>
</dbReference>
<comment type="function">
    <text evidence="2">An aminoacyl-tRNA editing enzyme that deacylates mischarged D-aminoacyl-tRNAs. Also deacylates mischarged glycyl-tRNA(Ala), protecting cells against glycine mischarging by AlaRS. Acts via tRNA-based rather than protein-based catalysis; rejects L-amino acids rather than detecting D-amino acids in the active site. By recycling D-aminoacyl-tRNA to D-amino acids and free tRNA molecules, this enzyme counteracts the toxicity associated with the formation of D-aminoacyl-tRNA entities in vivo and helps enforce protein L-homochirality.</text>
</comment>
<dbReference type="EC" id="3.1.1.96" evidence="2"/>
<dbReference type="InterPro" id="IPR023509">
    <property type="entry name" value="DTD-like_sf"/>
</dbReference>
<evidence type="ECO:0000256" key="1">
    <source>
        <dbReference type="ARBA" id="ARBA00009673"/>
    </source>
</evidence>
<reference evidence="3 4" key="1">
    <citation type="submission" date="2020-05" db="EMBL/GenBank/DDBJ databases">
        <title>Draft genome of xy-202 and genomic insight in genome of the genus Peptostreptococcus.</title>
        <authorList>
            <person name="Zhang Z."/>
        </authorList>
    </citation>
    <scope>NUCLEOTIDE SEQUENCE [LARGE SCALE GENOMIC DNA]</scope>
    <source>
        <strain evidence="3 4">DSM 27025</strain>
    </source>
</reference>
<dbReference type="InterPro" id="IPR003732">
    <property type="entry name" value="Daa-tRNA_deacyls_DTD"/>
</dbReference>
<dbReference type="Gene3D" id="3.50.80.10">
    <property type="entry name" value="D-tyrosyl-tRNA(Tyr) deacylase"/>
    <property type="match status" value="1"/>
</dbReference>
<gene>
    <name evidence="2" type="primary">dtd</name>
    <name evidence="3" type="ORF">HLB29_04530</name>
</gene>
<name>A0ABR6TKL2_9FIRM</name>
<dbReference type="GO" id="GO:0051499">
    <property type="term" value="F:D-aminoacyl-tRNA deacylase activity"/>
    <property type="evidence" value="ECO:0007669"/>
    <property type="project" value="UniProtKB-EC"/>
</dbReference>
<dbReference type="EC" id="3.1.1.-" evidence="2"/>
<comment type="catalytic activity">
    <reaction evidence="2">
        <text>glycyl-tRNA(Ala) + H2O = tRNA(Ala) + glycine + H(+)</text>
        <dbReference type="Rhea" id="RHEA:53744"/>
        <dbReference type="Rhea" id="RHEA-COMP:9657"/>
        <dbReference type="Rhea" id="RHEA-COMP:13640"/>
        <dbReference type="ChEBI" id="CHEBI:15377"/>
        <dbReference type="ChEBI" id="CHEBI:15378"/>
        <dbReference type="ChEBI" id="CHEBI:57305"/>
        <dbReference type="ChEBI" id="CHEBI:78442"/>
        <dbReference type="ChEBI" id="CHEBI:78522"/>
    </reaction>
</comment>
<evidence type="ECO:0000256" key="2">
    <source>
        <dbReference type="HAMAP-Rule" id="MF_00518"/>
    </source>
</evidence>
<keyword evidence="2 3" id="KW-0378">Hydrolase</keyword>
<accession>A0ABR6TKL2</accession>
<dbReference type="PANTHER" id="PTHR10472:SF5">
    <property type="entry name" value="D-AMINOACYL-TRNA DEACYLASE 1"/>
    <property type="match status" value="1"/>
</dbReference>
<dbReference type="HAMAP" id="MF_00518">
    <property type="entry name" value="Deacylase_Dtd"/>
    <property type="match status" value="1"/>
</dbReference>
<dbReference type="PANTHER" id="PTHR10472">
    <property type="entry name" value="D-TYROSYL-TRNA TYR DEACYLASE"/>
    <property type="match status" value="1"/>
</dbReference>
<dbReference type="RefSeq" id="WP_185623960.1">
    <property type="nucleotide sequence ID" value="NZ_JABGBW010000002.1"/>
</dbReference>
<organism evidence="3 4">
    <name type="scientific">Peptostreptococcus canis</name>
    <dbReference type="NCBI Taxonomy" id="1159213"/>
    <lineage>
        <taxon>Bacteria</taxon>
        <taxon>Bacillati</taxon>
        <taxon>Bacillota</taxon>
        <taxon>Clostridia</taxon>
        <taxon>Peptostreptococcales</taxon>
        <taxon>Peptostreptococcaceae</taxon>
        <taxon>Peptostreptococcus</taxon>
    </lineage>
</organism>
<proteinExistence type="inferred from homology"/>
<dbReference type="Pfam" id="PF02580">
    <property type="entry name" value="Tyr_Deacylase"/>
    <property type="match status" value="1"/>
</dbReference>
<comment type="similarity">
    <text evidence="1 2">Belongs to the DTD family.</text>
</comment>
<comment type="domain">
    <text evidence="2">A Gly-cisPro motif from one monomer fits into the active site of the other monomer to allow specific chiral rejection of L-amino acids.</text>
</comment>
<dbReference type="CDD" id="cd00563">
    <property type="entry name" value="Dtyr_deacylase"/>
    <property type="match status" value="1"/>
</dbReference>
<comment type="catalytic activity">
    <reaction evidence="2">
        <text>a D-aminoacyl-tRNA + H2O = a tRNA + a D-alpha-amino acid + H(+)</text>
        <dbReference type="Rhea" id="RHEA:13953"/>
        <dbReference type="Rhea" id="RHEA-COMP:10123"/>
        <dbReference type="Rhea" id="RHEA-COMP:10124"/>
        <dbReference type="ChEBI" id="CHEBI:15377"/>
        <dbReference type="ChEBI" id="CHEBI:15378"/>
        <dbReference type="ChEBI" id="CHEBI:59871"/>
        <dbReference type="ChEBI" id="CHEBI:78442"/>
        <dbReference type="ChEBI" id="CHEBI:79333"/>
        <dbReference type="EC" id="3.1.1.96"/>
    </reaction>
</comment>
<keyword evidence="4" id="KW-1185">Reference proteome</keyword>
<evidence type="ECO:0000313" key="3">
    <source>
        <dbReference type="EMBL" id="MBC2575945.1"/>
    </source>
</evidence>
<dbReference type="Proteomes" id="UP000713904">
    <property type="component" value="Unassembled WGS sequence"/>
</dbReference>
<feature type="short sequence motif" description="Gly-cisPro motif, important for rejection of L-amino acids" evidence="2">
    <location>
        <begin position="137"/>
        <end position="138"/>
    </location>
</feature>
<keyword evidence="2" id="KW-0694">RNA-binding</keyword>
<comment type="caution">
    <text evidence="3">The sequence shown here is derived from an EMBL/GenBank/DDBJ whole genome shotgun (WGS) entry which is preliminary data.</text>
</comment>
<dbReference type="NCBIfam" id="TIGR00256">
    <property type="entry name" value="D-aminoacyl-tRNA deacylase"/>
    <property type="match status" value="1"/>
</dbReference>
<keyword evidence="2" id="KW-0963">Cytoplasm</keyword>
<comment type="subcellular location">
    <subcellularLocation>
        <location evidence="2">Cytoplasm</location>
    </subcellularLocation>
</comment>
<protein>
    <recommendedName>
        <fullName evidence="2">D-aminoacyl-tRNA deacylase</fullName>
        <shortName evidence="2">DTD</shortName>
        <ecNumber evidence="2">3.1.1.96</ecNumber>
    </recommendedName>
    <alternativeName>
        <fullName evidence="2">Gly-tRNA(Ala) deacylase</fullName>
        <ecNumber evidence="2">3.1.1.-</ecNumber>
    </alternativeName>
</protein>
<dbReference type="SUPFAM" id="SSF69500">
    <property type="entry name" value="DTD-like"/>
    <property type="match status" value="1"/>
</dbReference>
<keyword evidence="2" id="KW-0820">tRNA-binding</keyword>
<comment type="subunit">
    <text evidence="2">Homodimer.</text>
</comment>